<evidence type="ECO:0000259" key="4">
    <source>
        <dbReference type="SMART" id="SM00563"/>
    </source>
</evidence>
<reference evidence="5 6" key="1">
    <citation type="submission" date="2006-09" db="EMBL/GenBank/DDBJ databases">
        <authorList>
            <person name="Emerson D."/>
            <person name="Ferriera S."/>
            <person name="Johnson J."/>
            <person name="Kravitz S."/>
            <person name="Halpern A."/>
            <person name="Remington K."/>
            <person name="Beeson K."/>
            <person name="Tran B."/>
            <person name="Rogers Y.-H."/>
            <person name="Friedman R."/>
            <person name="Venter J.C."/>
        </authorList>
    </citation>
    <scope>NUCLEOTIDE SEQUENCE [LARGE SCALE GENOMIC DNA]</scope>
    <source>
        <strain evidence="5 6">PV-1</strain>
    </source>
</reference>
<evidence type="ECO:0000313" key="5">
    <source>
        <dbReference type="EMBL" id="EAU54088.1"/>
    </source>
</evidence>
<evidence type="ECO:0000256" key="3">
    <source>
        <dbReference type="ARBA" id="ARBA00023315"/>
    </source>
</evidence>
<dbReference type="RefSeq" id="WP_009850425.1">
    <property type="nucleotide sequence ID" value="NZ_DS022295.1"/>
</dbReference>
<dbReference type="Proteomes" id="UP000005297">
    <property type="component" value="Unassembled WGS sequence"/>
</dbReference>
<dbReference type="PANTHER" id="PTHR10434">
    <property type="entry name" value="1-ACYL-SN-GLYCEROL-3-PHOSPHATE ACYLTRANSFERASE"/>
    <property type="match status" value="1"/>
</dbReference>
<dbReference type="CDD" id="cd07989">
    <property type="entry name" value="LPLAT_AGPAT-like"/>
    <property type="match status" value="1"/>
</dbReference>
<dbReference type="SMART" id="SM00563">
    <property type="entry name" value="PlsC"/>
    <property type="match status" value="1"/>
</dbReference>
<dbReference type="GO" id="GO:0003841">
    <property type="term" value="F:1-acylglycerol-3-phosphate O-acyltransferase activity"/>
    <property type="evidence" value="ECO:0007669"/>
    <property type="project" value="TreeGrafter"/>
</dbReference>
<dbReference type="STRING" id="314344.AL013_00730"/>
<accession>Q0EXW4</accession>
<sequence length="219" mass="23984">MNSSTDPCGAGVLLRAMNLFFCRNWHRLIVSGESLPDGPVILVSNHLCGLDPLLIQASVNRPLRFLMAREYYMKMWYVRRGLDLVGAIPVTPGGANRHAVRKAIEVVRAGNALCLFPEGAANPPIPMHRILPGAALIARESGAPIIPLRISGVLPFDHVHLWRSFYRRSRAQVVIGKPITLPEVSEGRAGLHEDTALIRHAICELASFDRAPDHDASPG</sequence>
<dbReference type="InParanoid" id="Q0EXW4"/>
<keyword evidence="3 5" id="KW-0012">Acyltransferase</keyword>
<comment type="pathway">
    <text evidence="1">Lipid metabolism.</text>
</comment>
<dbReference type="Pfam" id="PF01553">
    <property type="entry name" value="Acyltransferase"/>
    <property type="match status" value="1"/>
</dbReference>
<dbReference type="SUPFAM" id="SSF69593">
    <property type="entry name" value="Glycerol-3-phosphate (1)-acyltransferase"/>
    <property type="match status" value="1"/>
</dbReference>
<name>Q0EXW4_9PROT</name>
<protein>
    <submittedName>
        <fullName evidence="5">Phospholipid/glycerol acyltransferase</fullName>
    </submittedName>
</protein>
<organism evidence="5 6">
    <name type="scientific">Mariprofundus ferrooxydans PV-1</name>
    <dbReference type="NCBI Taxonomy" id="314345"/>
    <lineage>
        <taxon>Bacteria</taxon>
        <taxon>Pseudomonadati</taxon>
        <taxon>Pseudomonadota</taxon>
        <taxon>Candidatius Mariprofundia</taxon>
        <taxon>Mariprofundales</taxon>
        <taxon>Mariprofundaceae</taxon>
        <taxon>Mariprofundus</taxon>
    </lineage>
</organism>
<feature type="domain" description="Phospholipid/glycerol acyltransferase" evidence="4">
    <location>
        <begin position="40"/>
        <end position="153"/>
    </location>
</feature>
<evidence type="ECO:0000256" key="1">
    <source>
        <dbReference type="ARBA" id="ARBA00005189"/>
    </source>
</evidence>
<dbReference type="PANTHER" id="PTHR10434:SF11">
    <property type="entry name" value="1-ACYL-SN-GLYCEROL-3-PHOSPHATE ACYLTRANSFERASE"/>
    <property type="match status" value="1"/>
</dbReference>
<comment type="caution">
    <text evidence="5">The sequence shown here is derived from an EMBL/GenBank/DDBJ whole genome shotgun (WGS) entry which is preliminary data.</text>
</comment>
<keyword evidence="6" id="KW-1185">Reference proteome</keyword>
<evidence type="ECO:0000313" key="6">
    <source>
        <dbReference type="Proteomes" id="UP000005297"/>
    </source>
</evidence>
<dbReference type="AlphaFoldDB" id="Q0EXW4"/>
<dbReference type="OrthoDB" id="9803968at2"/>
<keyword evidence="2 5" id="KW-0808">Transferase</keyword>
<dbReference type="InterPro" id="IPR002123">
    <property type="entry name" value="Plipid/glycerol_acylTrfase"/>
</dbReference>
<proteinExistence type="predicted"/>
<evidence type="ECO:0000256" key="2">
    <source>
        <dbReference type="ARBA" id="ARBA00022679"/>
    </source>
</evidence>
<gene>
    <name evidence="5" type="ORF">SPV1_00622</name>
</gene>
<dbReference type="GO" id="GO:0006654">
    <property type="term" value="P:phosphatidic acid biosynthetic process"/>
    <property type="evidence" value="ECO:0007669"/>
    <property type="project" value="TreeGrafter"/>
</dbReference>
<dbReference type="HOGENOM" id="CLU_027938_4_5_0"/>
<dbReference type="EMBL" id="AATS01000012">
    <property type="protein sequence ID" value="EAU54088.1"/>
    <property type="molecule type" value="Genomic_DNA"/>
</dbReference>
<dbReference type="eggNOG" id="COG0204">
    <property type="taxonomic scope" value="Bacteria"/>
</dbReference>